<protein>
    <recommendedName>
        <fullName evidence="10">Cep57 centrosome microtubule-binding domain-containing protein</fullName>
    </recommendedName>
</protein>
<dbReference type="InterPro" id="IPR024957">
    <property type="entry name" value="Cep57_MT-bd_dom"/>
</dbReference>
<evidence type="ECO:0000256" key="1">
    <source>
        <dbReference type="ARBA" id="ARBA00004267"/>
    </source>
</evidence>
<organism evidence="8 9">
    <name type="scientific">Hohenbuehelia grisea</name>
    <dbReference type="NCBI Taxonomy" id="104357"/>
    <lineage>
        <taxon>Eukaryota</taxon>
        <taxon>Fungi</taxon>
        <taxon>Dikarya</taxon>
        <taxon>Basidiomycota</taxon>
        <taxon>Agaricomycotina</taxon>
        <taxon>Agaricomycetes</taxon>
        <taxon>Agaricomycetidae</taxon>
        <taxon>Agaricales</taxon>
        <taxon>Pleurotineae</taxon>
        <taxon>Pleurotaceae</taxon>
        <taxon>Hohenbuehelia</taxon>
    </lineage>
</organism>
<evidence type="ECO:0000259" key="6">
    <source>
        <dbReference type="Pfam" id="PF06657"/>
    </source>
</evidence>
<dbReference type="InterPro" id="IPR051756">
    <property type="entry name" value="Centrosomal_MT-associated"/>
</dbReference>
<evidence type="ECO:0008006" key="10">
    <source>
        <dbReference type="Google" id="ProtNLM"/>
    </source>
</evidence>
<name>A0ABR3JY02_9AGAR</name>
<feature type="region of interest" description="Disordered" evidence="5">
    <location>
        <begin position="919"/>
        <end position="944"/>
    </location>
</feature>
<dbReference type="InterPro" id="IPR025925">
    <property type="entry name" value="PPC89_CLD"/>
</dbReference>
<feature type="domain" description="PPC89 centrosome localisation" evidence="7">
    <location>
        <begin position="528"/>
        <end position="599"/>
    </location>
</feature>
<dbReference type="Pfam" id="PF14197">
    <property type="entry name" value="Cep57_CLD_2"/>
    <property type="match status" value="1"/>
</dbReference>
<feature type="coiled-coil region" evidence="4">
    <location>
        <begin position="567"/>
        <end position="594"/>
    </location>
</feature>
<sequence length="1028" mass="114822">MTRASRRQHILNFSIAGDDLEQHRIQLENDLQQTEHSFHLSSTPDLASQDGDQQSLEYPRHAPQPINDFPSFSHRSLEYFDEDHSQMHPWSYRTGDDEDGINPYAAESMSTAAHHASAVTISAGLGGRGRRDISMSGAEYDPDRPIQGMLSGVASKISAFDVEPSRSRYPGYGSVDADPLVVEDTGELDRILQSEHAPTPRQRSVRVRSPHSSAVSDSDSPTSRPKLSDALRHVSFSPKRPRNAPSRHLAPSSPESSAASDEKHSPRRHSRSQHTSQPIGISRGEPSAAPAHSYHNEAPTSKPTAVKSSVVSHISSPGDPLNRDHANTSKFSRLARGLAQEIDGHIGAERQRARAPVPKPPIIHVQSASEDCLHRYARPKETPVPPRPTRNPRTPLHLPDVTGLTVAVDSPARPDVFYYAYKGDNKPREVEERLLSTLGSVQNKLHQLEDENGISRRRIRELEMELEFCKRDVARERTRVLDCEDQIVQHQRELASAVSSRKGKEKAQADLSATHERYKEAVEEKKALEALITTLRTHLTRLTAELSSHQQLLIELRSLRDADSQAMRDKAADVDRLKEEVERLAGEIEVLRGVVEEGLKERRSVRGFGELHDEDNDISQAVHQHDTDALLNALRDDDVGERPSEIQRPSSPAPSGSDDDEEPFAPEHFSPPVDLADRTMATLGSSNLAASTATSKRLVTTADLERISMELDGRRSERSLFVPQEADDAAAQQPDDLHEPDPPSPSPACRNRSAHDSLIRTELSVQDHRAASPNQIDGSETSTHLPRRSGTPMPGPSKRRHDTSRPSVPTPRHAHGSRPQRPSDSEPETPFPQIRGEHLERLFFSAPEHDEQTCTVCHRRRRNERTSMHKIPASSTLWSFPPRAMNYHDHVYGVEEDEDEGFGEGFDDAGVDAFCNRDKGKQREQCDPPSRQDRLDKDIPPAKAKLPPQTILTSVIRELEDDFTHYKSIYIELADQYKVMDAVSNVPKRNLLAHHLREVVDILEQKGNQIASLYELLTFKDKPVTTGH</sequence>
<feature type="region of interest" description="Disordered" evidence="5">
    <location>
        <begin position="637"/>
        <end position="673"/>
    </location>
</feature>
<feature type="coiled-coil region" evidence="4">
    <location>
        <begin position="504"/>
        <end position="538"/>
    </location>
</feature>
<evidence type="ECO:0000256" key="2">
    <source>
        <dbReference type="ARBA" id="ARBA00022490"/>
    </source>
</evidence>
<dbReference type="Proteomes" id="UP001556367">
    <property type="component" value="Unassembled WGS sequence"/>
</dbReference>
<feature type="compositionally biased region" description="Low complexity" evidence="5">
    <location>
        <begin position="210"/>
        <end position="224"/>
    </location>
</feature>
<accession>A0ABR3JY02</accession>
<dbReference type="EMBL" id="JASNQZ010000001">
    <property type="protein sequence ID" value="KAL0960815.1"/>
    <property type="molecule type" value="Genomic_DNA"/>
</dbReference>
<evidence type="ECO:0000256" key="4">
    <source>
        <dbReference type="SAM" id="Coils"/>
    </source>
</evidence>
<dbReference type="PANTHER" id="PTHR19336:SF9">
    <property type="entry name" value="SPINDLE POLE BODY PROTEIN PPC89"/>
    <property type="match status" value="1"/>
</dbReference>
<feature type="coiled-coil region" evidence="4">
    <location>
        <begin position="431"/>
        <end position="479"/>
    </location>
</feature>
<comment type="caution">
    <text evidence="8">The sequence shown here is derived from an EMBL/GenBank/DDBJ whole genome shotgun (WGS) entry which is preliminary data.</text>
</comment>
<evidence type="ECO:0000313" key="9">
    <source>
        <dbReference type="Proteomes" id="UP001556367"/>
    </source>
</evidence>
<feature type="compositionally biased region" description="Basic and acidic residues" evidence="5">
    <location>
        <begin position="919"/>
        <end position="940"/>
    </location>
</feature>
<feature type="region of interest" description="Disordered" evidence="5">
    <location>
        <begin position="378"/>
        <end position="398"/>
    </location>
</feature>
<dbReference type="PANTHER" id="PTHR19336">
    <property type="entry name" value="UNCHARACTERIZED DUF1167"/>
    <property type="match status" value="1"/>
</dbReference>
<comment type="subcellular location">
    <subcellularLocation>
        <location evidence="1">Cytoplasm</location>
        <location evidence="1">Cytoskeleton</location>
        <location evidence="1">Microtubule organizing center</location>
    </subcellularLocation>
</comment>
<feature type="compositionally biased region" description="Polar residues" evidence="5">
    <location>
        <begin position="298"/>
        <end position="315"/>
    </location>
</feature>
<feature type="compositionally biased region" description="Polar residues" evidence="5">
    <location>
        <begin position="772"/>
        <end position="784"/>
    </location>
</feature>
<feature type="domain" description="Cep57 centrosome microtubule-binding" evidence="6">
    <location>
        <begin position="945"/>
        <end position="1015"/>
    </location>
</feature>
<keyword evidence="3" id="KW-0206">Cytoskeleton</keyword>
<feature type="region of interest" description="Disordered" evidence="5">
    <location>
        <begin position="726"/>
        <end position="832"/>
    </location>
</feature>
<keyword evidence="4" id="KW-0175">Coiled coil</keyword>
<feature type="compositionally biased region" description="Basic and acidic residues" evidence="5">
    <location>
        <begin position="753"/>
        <end position="770"/>
    </location>
</feature>
<feature type="compositionally biased region" description="Polar residues" evidence="5">
    <location>
        <begin position="34"/>
        <end position="56"/>
    </location>
</feature>
<evidence type="ECO:0000313" key="8">
    <source>
        <dbReference type="EMBL" id="KAL0960815.1"/>
    </source>
</evidence>
<dbReference type="Pfam" id="PF06657">
    <property type="entry name" value="Cep57_MT_bd"/>
    <property type="match status" value="1"/>
</dbReference>
<keyword evidence="2" id="KW-0963">Cytoplasm</keyword>
<feature type="region of interest" description="Disordered" evidence="5">
    <location>
        <begin position="34"/>
        <end position="69"/>
    </location>
</feature>
<feature type="compositionally biased region" description="Low complexity" evidence="5">
    <location>
        <begin position="250"/>
        <end position="259"/>
    </location>
</feature>
<proteinExistence type="predicted"/>
<feature type="region of interest" description="Disordered" evidence="5">
    <location>
        <begin position="192"/>
        <end position="326"/>
    </location>
</feature>
<gene>
    <name evidence="8" type="ORF">HGRIS_005834</name>
</gene>
<reference evidence="9" key="1">
    <citation type="submission" date="2024-06" db="EMBL/GenBank/DDBJ databases">
        <title>Multi-omics analyses provide insights into the biosynthesis of the anticancer antibiotic pleurotin in Hohenbuehelia grisea.</title>
        <authorList>
            <person name="Weaver J.A."/>
            <person name="Alberti F."/>
        </authorList>
    </citation>
    <scope>NUCLEOTIDE SEQUENCE [LARGE SCALE GENOMIC DNA]</scope>
    <source>
        <strain evidence="9">T-177</strain>
    </source>
</reference>
<keyword evidence="9" id="KW-1185">Reference proteome</keyword>
<evidence type="ECO:0000256" key="3">
    <source>
        <dbReference type="ARBA" id="ARBA00023212"/>
    </source>
</evidence>
<evidence type="ECO:0000256" key="5">
    <source>
        <dbReference type="SAM" id="MobiDB-lite"/>
    </source>
</evidence>
<evidence type="ECO:0000259" key="7">
    <source>
        <dbReference type="Pfam" id="PF14197"/>
    </source>
</evidence>